<sequence>MTSARPRPRHLVFWLVLLVVAVFVVVGLYLAMRPAAPQVQGMVDADTYNVAPKAVARVEVMYAEEGQRVARGELLAELSSPEIQAADQQANAALQGAEAARELADEGARVEDVRSAEAVWQAARAASALAARTARRADNLFAEGVISAQRRDEADAAREASAAQAEAARQQYLKLAAGVREPTRALAESQVEAARAGVFEATALEKETHLLSPIDGEIAERFVQPGELVLLGVPVYTIIDIDHPYVSFPVRESQYAGLANGVVILGNVPALDLEGVAFEVDFIDPQGDFATWRATRQSRGYDMRSFEVRARPREPVEGLRPGMSVLLDWPPRR</sequence>
<keyword evidence="3" id="KW-1185">Reference proteome</keyword>
<dbReference type="PANTHER" id="PTHR30438">
    <property type="entry name" value="36 KDA ANTIGEN-RELATED"/>
    <property type="match status" value="1"/>
</dbReference>
<dbReference type="Proteomes" id="UP000218968">
    <property type="component" value="Chromosome"/>
</dbReference>
<dbReference type="RefSeq" id="WP_096296811.1">
    <property type="nucleotide sequence ID" value="NZ_CP023406.1"/>
</dbReference>
<dbReference type="Gene3D" id="1.10.287.470">
    <property type="entry name" value="Helix hairpin bin"/>
    <property type="match status" value="2"/>
</dbReference>
<keyword evidence="1" id="KW-0472">Membrane</keyword>
<dbReference type="Gene3D" id="2.40.30.170">
    <property type="match status" value="1"/>
</dbReference>
<dbReference type="AlphaFoldDB" id="A0A290XBF0"/>
<dbReference type="Gene3D" id="2.40.50.100">
    <property type="match status" value="2"/>
</dbReference>
<dbReference type="EMBL" id="CP023406">
    <property type="protein sequence ID" value="ATD66482.1"/>
    <property type="molecule type" value="Genomic_DNA"/>
</dbReference>
<keyword evidence="1" id="KW-0812">Transmembrane</keyword>
<evidence type="ECO:0000256" key="1">
    <source>
        <dbReference type="SAM" id="Phobius"/>
    </source>
</evidence>
<dbReference type="OrthoDB" id="9793801at2"/>
<dbReference type="SUPFAM" id="SSF111369">
    <property type="entry name" value="HlyD-like secretion proteins"/>
    <property type="match status" value="1"/>
</dbReference>
<keyword evidence="1" id="KW-1133">Transmembrane helix</keyword>
<organism evidence="2 3">
    <name type="scientific">Luteimonas chenhongjianii</name>
    <dbReference type="NCBI Taxonomy" id="2006110"/>
    <lineage>
        <taxon>Bacteria</taxon>
        <taxon>Pseudomonadati</taxon>
        <taxon>Pseudomonadota</taxon>
        <taxon>Gammaproteobacteria</taxon>
        <taxon>Lysobacterales</taxon>
        <taxon>Lysobacteraceae</taxon>
        <taxon>Luteimonas</taxon>
    </lineage>
</organism>
<dbReference type="KEGG" id="lum:CNR27_02625"/>
<gene>
    <name evidence="2" type="ORF">CNR27_02625</name>
</gene>
<feature type="transmembrane region" description="Helical" evidence="1">
    <location>
        <begin position="12"/>
        <end position="32"/>
    </location>
</feature>
<accession>A0A290XBF0</accession>
<reference evidence="3" key="1">
    <citation type="submission" date="2017-09" db="EMBL/GenBank/DDBJ databases">
        <title>Luteimonas liuhanmingii sp.nov., isolated from the intestinal contents of Tibetan Plateau Pika in Yushu, Qinghai Province, China.</title>
        <authorList>
            <person name="Gui Z."/>
        </authorList>
    </citation>
    <scope>NUCLEOTIDE SEQUENCE [LARGE SCALE GENOMIC DNA]</scope>
    <source>
        <strain evidence="3">100111</strain>
    </source>
</reference>
<evidence type="ECO:0000313" key="3">
    <source>
        <dbReference type="Proteomes" id="UP000218968"/>
    </source>
</evidence>
<name>A0A290XBF0_9GAMM</name>
<evidence type="ECO:0000313" key="2">
    <source>
        <dbReference type="EMBL" id="ATD66482.1"/>
    </source>
</evidence>
<protein>
    <submittedName>
        <fullName evidence="2">Hemolysin secretion protein D</fullName>
    </submittedName>
</protein>
<proteinExistence type="predicted"/>